<proteinExistence type="predicted"/>
<organism evidence="1 2">
    <name type="scientific">Microbacterium schleiferi</name>
    <dbReference type="NCBI Taxonomy" id="69362"/>
    <lineage>
        <taxon>Bacteria</taxon>
        <taxon>Bacillati</taxon>
        <taxon>Actinomycetota</taxon>
        <taxon>Actinomycetes</taxon>
        <taxon>Micrococcales</taxon>
        <taxon>Microbacteriaceae</taxon>
        <taxon>Microbacterium</taxon>
    </lineage>
</organism>
<protein>
    <submittedName>
        <fullName evidence="1">Uncharacterized protein</fullName>
    </submittedName>
</protein>
<dbReference type="AlphaFoldDB" id="A0A7S8N0H9"/>
<sequence length="104" mass="10821">MSTTNRSAAITHTISANSRSPGTCTGNVAAAVATMPVPMTDANQFGVMFETIIRGDSSSRKKRRGAPVGAAEVAEAVSGGMVRVFPCVRGGRSALELARNKQRL</sequence>
<evidence type="ECO:0000313" key="2">
    <source>
        <dbReference type="Proteomes" id="UP000594480"/>
    </source>
</evidence>
<keyword evidence="2" id="KW-1185">Reference proteome</keyword>
<dbReference type="Proteomes" id="UP000594480">
    <property type="component" value="Chromosome"/>
</dbReference>
<dbReference type="KEGG" id="msf:IT882_12205"/>
<accession>A0A7S8N0H9</accession>
<reference evidence="1 2" key="1">
    <citation type="submission" date="2020-11" db="EMBL/GenBank/DDBJ databases">
        <title>Amino acid is mineralized and recycled by bacteria in oceanic microbiome.</title>
        <authorList>
            <person name="Zheng L.Y."/>
        </authorList>
    </citation>
    <scope>NUCLEOTIDE SEQUENCE [LARGE SCALE GENOMIC DNA]</scope>
    <source>
        <strain evidence="1 2">A32-1</strain>
    </source>
</reference>
<evidence type="ECO:0000313" key="1">
    <source>
        <dbReference type="EMBL" id="QPE06163.1"/>
    </source>
</evidence>
<name>A0A7S8N0H9_9MICO</name>
<gene>
    <name evidence="1" type="ORF">IT882_12205</name>
</gene>
<dbReference type="EMBL" id="CP064760">
    <property type="protein sequence ID" value="QPE06163.1"/>
    <property type="molecule type" value="Genomic_DNA"/>
</dbReference>